<comment type="subunit">
    <text evidence="7">Heteromultimer composed of small subunits (RfcS) and large subunits (RfcL).</text>
</comment>
<keyword evidence="5 7" id="KW-0067">ATP-binding</keyword>
<feature type="region of interest" description="Disordered" evidence="8">
    <location>
        <begin position="425"/>
        <end position="451"/>
    </location>
</feature>
<accession>A0A7J4IUV5</accession>
<dbReference type="Proteomes" id="UP000577419">
    <property type="component" value="Unassembled WGS sequence"/>
</dbReference>
<dbReference type="Pfam" id="PF00004">
    <property type="entry name" value="AAA"/>
    <property type="match status" value="1"/>
</dbReference>
<proteinExistence type="inferred from homology"/>
<dbReference type="GO" id="GO:0005524">
    <property type="term" value="F:ATP binding"/>
    <property type="evidence" value="ECO:0007669"/>
    <property type="project" value="UniProtKB-UniRule"/>
</dbReference>
<dbReference type="SMART" id="SM00382">
    <property type="entry name" value="AAA"/>
    <property type="match status" value="1"/>
</dbReference>
<dbReference type="InterPro" id="IPR027417">
    <property type="entry name" value="P-loop_NTPase"/>
</dbReference>
<name>A0A7J4IUV5_9ARCH</name>
<evidence type="ECO:0000256" key="7">
    <source>
        <dbReference type="HAMAP-Rule" id="MF_01508"/>
    </source>
</evidence>
<sequence>MPELWTEKFFPATLEEFIGNSEIVSEAEKWASAWKQGKKQKPLLLWGYPGVGKTCLALLIAKLKNWGVFELNSSAFRNKDIIERVAGAAAMNASFSGEKRLILFDEVDGLSSSDRGGAGAMLSIIKETQNPVILTANDIYSDKRLAPFRVAATPLEFKKINYLSIAKRLREILQLEGAEFEEEAVKQLAKSSEGDFRSALLDAQFLSVGGKITLPSLDALGGRERQEKIFKVLFKIFKGKDFEEIRKSRFAAEVSDDLLSAWIEENIARQFTGNDVAAAFDALSRADIFEGRIMRRQHYGFKRYSSDLMSAGVGLSRTKEYHSFTPFQFPTILSMLSRSIALRAMKKELAKKIGKQTHSSSREVMAYDFPFFRQVLEDKEKMVEFAAQFELDENEIAFMLNSKPETKKVQSLLLEAQQLRAKELAPKKVPPAVASKQSGEAGKDSRQARLF</sequence>
<comment type="function">
    <text evidence="7">Part of the RFC clamp loader complex which loads the PCNA sliding clamp onto DNA.</text>
</comment>
<dbReference type="AlphaFoldDB" id="A0A7J4IUV5"/>
<evidence type="ECO:0000256" key="4">
    <source>
        <dbReference type="ARBA" id="ARBA00022741"/>
    </source>
</evidence>
<dbReference type="InterPro" id="IPR003959">
    <property type="entry name" value="ATPase_AAA_core"/>
</dbReference>
<dbReference type="PANTHER" id="PTHR23389:SF6">
    <property type="entry name" value="REPLICATION FACTOR C SUBUNIT 1"/>
    <property type="match status" value="1"/>
</dbReference>
<evidence type="ECO:0000256" key="6">
    <source>
        <dbReference type="ARBA" id="ARBA00032141"/>
    </source>
</evidence>
<feature type="compositionally biased region" description="Basic and acidic residues" evidence="8">
    <location>
        <begin position="441"/>
        <end position="451"/>
    </location>
</feature>
<dbReference type="CDD" id="cd18140">
    <property type="entry name" value="HLD_clamp_RFC"/>
    <property type="match status" value="1"/>
</dbReference>
<dbReference type="NCBIfam" id="NF003229">
    <property type="entry name" value="PRK04195.1-5"/>
    <property type="match status" value="1"/>
</dbReference>
<evidence type="ECO:0000256" key="5">
    <source>
        <dbReference type="ARBA" id="ARBA00022840"/>
    </source>
</evidence>
<dbReference type="Gene3D" id="3.40.50.300">
    <property type="entry name" value="P-loop containing nucleotide triphosphate hydrolases"/>
    <property type="match status" value="1"/>
</dbReference>
<dbReference type="PANTHER" id="PTHR23389">
    <property type="entry name" value="CHROMOSOME TRANSMISSION FIDELITY FACTOR 18"/>
    <property type="match status" value="1"/>
</dbReference>
<keyword evidence="3 7" id="KW-0235">DNA replication</keyword>
<gene>
    <name evidence="7" type="primary">rfcL</name>
    <name evidence="10" type="ORF">HA237_02030</name>
</gene>
<comment type="caution">
    <text evidence="10">The sequence shown here is derived from an EMBL/GenBank/DDBJ whole genome shotgun (WGS) entry which is preliminary data.</text>
</comment>
<evidence type="ECO:0000256" key="8">
    <source>
        <dbReference type="SAM" id="MobiDB-lite"/>
    </source>
</evidence>
<evidence type="ECO:0000256" key="2">
    <source>
        <dbReference type="ARBA" id="ARBA00014793"/>
    </source>
</evidence>
<organism evidence="10 11">
    <name type="scientific">Candidatus Iainarchaeum sp</name>
    <dbReference type="NCBI Taxonomy" id="3101447"/>
    <lineage>
        <taxon>Archaea</taxon>
        <taxon>Candidatus Iainarchaeota</taxon>
        <taxon>Candidatus Iainarchaeia</taxon>
        <taxon>Candidatus Iainarchaeales</taxon>
        <taxon>Candidatus Iainarchaeaceae</taxon>
        <taxon>Candidatus Iainarchaeum</taxon>
    </lineage>
</organism>
<evidence type="ECO:0000259" key="9">
    <source>
        <dbReference type="SMART" id="SM00382"/>
    </source>
</evidence>
<comment type="similarity">
    <text evidence="1 7">Belongs to the activator 1 small subunits family. RfcL subfamily.</text>
</comment>
<dbReference type="InterPro" id="IPR047854">
    <property type="entry name" value="RFC_lid"/>
</dbReference>
<dbReference type="EMBL" id="DUFG01000013">
    <property type="protein sequence ID" value="HIH08129.1"/>
    <property type="molecule type" value="Genomic_DNA"/>
</dbReference>
<evidence type="ECO:0000256" key="3">
    <source>
        <dbReference type="ARBA" id="ARBA00022705"/>
    </source>
</evidence>
<evidence type="ECO:0000313" key="11">
    <source>
        <dbReference type="Proteomes" id="UP000577419"/>
    </source>
</evidence>
<protein>
    <recommendedName>
        <fullName evidence="2 7">Replication factor C large subunit</fullName>
        <shortName evidence="7">RFC large subunit</shortName>
    </recommendedName>
    <alternativeName>
        <fullName evidence="6 7">Clamp loader large subunit</fullName>
    </alternativeName>
</protein>
<dbReference type="InterPro" id="IPR023935">
    <property type="entry name" value="Rep_factor-C_lsu"/>
</dbReference>
<evidence type="ECO:0000256" key="1">
    <source>
        <dbReference type="ARBA" id="ARBA00006878"/>
    </source>
</evidence>
<keyword evidence="4 7" id="KW-0547">Nucleotide-binding</keyword>
<feature type="binding site" evidence="7">
    <location>
        <begin position="47"/>
        <end position="54"/>
    </location>
    <ligand>
        <name>ATP</name>
        <dbReference type="ChEBI" id="CHEBI:30616"/>
    </ligand>
</feature>
<dbReference type="GO" id="GO:0006260">
    <property type="term" value="P:DNA replication"/>
    <property type="evidence" value="ECO:0007669"/>
    <property type="project" value="UniProtKB-UniRule"/>
</dbReference>
<dbReference type="Gene3D" id="1.10.8.60">
    <property type="match status" value="1"/>
</dbReference>
<dbReference type="CDD" id="cd00009">
    <property type="entry name" value="AAA"/>
    <property type="match status" value="1"/>
</dbReference>
<dbReference type="SUPFAM" id="SSF52540">
    <property type="entry name" value="P-loop containing nucleoside triphosphate hydrolases"/>
    <property type="match status" value="1"/>
</dbReference>
<dbReference type="InterPro" id="IPR003593">
    <property type="entry name" value="AAA+_ATPase"/>
</dbReference>
<feature type="domain" description="AAA+ ATPase" evidence="9">
    <location>
        <begin position="39"/>
        <end position="161"/>
    </location>
</feature>
<dbReference type="GO" id="GO:0003689">
    <property type="term" value="F:DNA clamp loader activity"/>
    <property type="evidence" value="ECO:0007669"/>
    <property type="project" value="UniProtKB-UniRule"/>
</dbReference>
<reference evidence="11" key="1">
    <citation type="journal article" date="2020" name="bioRxiv">
        <title>A rank-normalized archaeal taxonomy based on genome phylogeny resolves widespread incomplete and uneven classifications.</title>
        <authorList>
            <person name="Rinke C."/>
            <person name="Chuvochina M."/>
            <person name="Mussig A.J."/>
            <person name="Chaumeil P.-A."/>
            <person name="Waite D.W."/>
            <person name="Whitman W.B."/>
            <person name="Parks D.H."/>
            <person name="Hugenholtz P."/>
        </authorList>
    </citation>
    <scope>NUCLEOTIDE SEQUENCE [LARGE SCALE GENOMIC DNA]</scope>
</reference>
<evidence type="ECO:0000313" key="10">
    <source>
        <dbReference type="EMBL" id="HIH08129.1"/>
    </source>
</evidence>
<dbReference type="HAMAP" id="MF_01508">
    <property type="entry name" value="RfcL"/>
    <property type="match status" value="1"/>
</dbReference>
<dbReference type="GO" id="GO:0016887">
    <property type="term" value="F:ATP hydrolysis activity"/>
    <property type="evidence" value="ECO:0007669"/>
    <property type="project" value="InterPro"/>
</dbReference>